<evidence type="ECO:0000256" key="1">
    <source>
        <dbReference type="SAM" id="MobiDB-lite"/>
    </source>
</evidence>
<reference evidence="2 3" key="1">
    <citation type="submission" date="2020-10" db="EMBL/GenBank/DDBJ databases">
        <title>Myceligenerans pegani sp. nov., an endophytic actinomycete isolated from Peganum harmala L. in Xinjiang, China.</title>
        <authorList>
            <person name="Xin L."/>
        </authorList>
    </citation>
    <scope>NUCLEOTIDE SEQUENCE [LARGE SCALE GENOMIC DNA]</scope>
    <source>
        <strain evidence="2 3">TRM65318</strain>
    </source>
</reference>
<gene>
    <name evidence="2" type="ORF">IHE71_17255</name>
</gene>
<dbReference type="EMBL" id="JADAQT010000102">
    <property type="protein sequence ID" value="MBE1877438.1"/>
    <property type="molecule type" value="Genomic_DNA"/>
</dbReference>
<protein>
    <submittedName>
        <fullName evidence="2">Glycosyl hydrolase</fullName>
    </submittedName>
</protein>
<dbReference type="GO" id="GO:0016787">
    <property type="term" value="F:hydrolase activity"/>
    <property type="evidence" value="ECO:0007669"/>
    <property type="project" value="UniProtKB-KW"/>
</dbReference>
<sequence>MSLAVSDRDLPHRDTSDRDIPDRDIPGRDASGRDIPHRDTPDRLPDHQRSPMRFGANYTLGKAWFHGWLDLDLDQVRRDLDGLAALGLDHIRVLPLWDVLQPNRALVRPAAVADVVAVVDAAHAAGLDASVDALQGHLSSYDFVPSWLTTWHRRNLFTDPEALDGQARLVGALGEALAGRPGFLGLTLGNEVPQFAKAAHPDPRPVTPAEADAWLARLLEAARAAAPSSRHTHSYDDDVWFVDSSTFTPRHAVRHGDLLTVHSWVFTGVAHHFPADHPAQTWFARYLLELAAAWARSGAAAGSGAAVRFGDATAAPGTGQRATTRDTARPLWLQEVGAPVPVLGEERVPAFAVDTLANAVTMPGLWGVTWWCSHDVDRSLADFPELEYSLGLLTSDGVPKPLGKAVRDALPGLREAAARMPDARAASALAAPCDADGRVLRSRTAPGSEFFAAWVEAAEAGGPPRIELPGGATAVVQEDGR</sequence>
<name>A0ABR9N1A6_9MICO</name>
<dbReference type="Proteomes" id="UP000625527">
    <property type="component" value="Unassembled WGS sequence"/>
</dbReference>
<keyword evidence="3" id="KW-1185">Reference proteome</keyword>
<proteinExistence type="predicted"/>
<evidence type="ECO:0000313" key="2">
    <source>
        <dbReference type="EMBL" id="MBE1877438.1"/>
    </source>
</evidence>
<dbReference type="Gene3D" id="3.20.20.80">
    <property type="entry name" value="Glycosidases"/>
    <property type="match status" value="1"/>
</dbReference>
<comment type="caution">
    <text evidence="2">The sequence shown here is derived from an EMBL/GenBank/DDBJ whole genome shotgun (WGS) entry which is preliminary data.</text>
</comment>
<evidence type="ECO:0000313" key="3">
    <source>
        <dbReference type="Proteomes" id="UP000625527"/>
    </source>
</evidence>
<feature type="compositionally biased region" description="Basic and acidic residues" evidence="1">
    <location>
        <begin position="1"/>
        <end position="49"/>
    </location>
</feature>
<dbReference type="SUPFAM" id="SSF51445">
    <property type="entry name" value="(Trans)glycosidases"/>
    <property type="match status" value="1"/>
</dbReference>
<dbReference type="RefSeq" id="WP_192863994.1">
    <property type="nucleotide sequence ID" value="NZ_JADAQT010000102.1"/>
</dbReference>
<keyword evidence="2" id="KW-0378">Hydrolase</keyword>
<organism evidence="2 3">
    <name type="scientific">Myceligenerans pegani</name>
    <dbReference type="NCBI Taxonomy" id="2776917"/>
    <lineage>
        <taxon>Bacteria</taxon>
        <taxon>Bacillati</taxon>
        <taxon>Actinomycetota</taxon>
        <taxon>Actinomycetes</taxon>
        <taxon>Micrococcales</taxon>
        <taxon>Promicromonosporaceae</taxon>
        <taxon>Myceligenerans</taxon>
    </lineage>
</organism>
<accession>A0ABR9N1A6</accession>
<feature type="region of interest" description="Disordered" evidence="1">
    <location>
        <begin position="1"/>
        <end position="51"/>
    </location>
</feature>
<dbReference type="InterPro" id="IPR017853">
    <property type="entry name" value="GH"/>
</dbReference>